<dbReference type="GO" id="GO:0045454">
    <property type="term" value="P:cell redox homeostasis"/>
    <property type="evidence" value="ECO:0007669"/>
    <property type="project" value="InterPro"/>
</dbReference>
<comment type="similarity">
    <text evidence="3 16">Belongs to the class-I pyridine nucleotide-disulfide oxidoreductase family.</text>
</comment>
<dbReference type="InterPro" id="IPR011767">
    <property type="entry name" value="GLR_AS"/>
</dbReference>
<keyword evidence="21" id="KW-1185">Reference proteome</keyword>
<evidence type="ECO:0000256" key="8">
    <source>
        <dbReference type="ARBA" id="ARBA00022857"/>
    </source>
</evidence>
<dbReference type="InterPro" id="IPR046952">
    <property type="entry name" value="GSHR/TRXR-like"/>
</dbReference>
<dbReference type="InterPro" id="IPR036249">
    <property type="entry name" value="Thioredoxin-like_sf"/>
</dbReference>
<keyword evidence="12" id="KW-1015">Disulfide bond</keyword>
<dbReference type="SUPFAM" id="SSF52833">
    <property type="entry name" value="Thioredoxin-like"/>
    <property type="match status" value="1"/>
</dbReference>
<name>A0A7R8ZX78_9CRUS</name>
<evidence type="ECO:0000256" key="9">
    <source>
        <dbReference type="ARBA" id="ARBA00022933"/>
    </source>
</evidence>
<dbReference type="InterPro" id="IPR023753">
    <property type="entry name" value="FAD/NAD-binding_dom"/>
</dbReference>
<dbReference type="FunFam" id="3.40.30.10:FF:000093">
    <property type="entry name" value="Glutaredoxin 2"/>
    <property type="match status" value="1"/>
</dbReference>
<comment type="catalytic activity">
    <reaction evidence="14">
        <text>[thioredoxin]-dithiol + NADP(+) = [thioredoxin]-disulfide + NADPH + H(+)</text>
        <dbReference type="Rhea" id="RHEA:20345"/>
        <dbReference type="Rhea" id="RHEA-COMP:10698"/>
        <dbReference type="Rhea" id="RHEA-COMP:10700"/>
        <dbReference type="ChEBI" id="CHEBI:15378"/>
        <dbReference type="ChEBI" id="CHEBI:29950"/>
        <dbReference type="ChEBI" id="CHEBI:50058"/>
        <dbReference type="ChEBI" id="CHEBI:57783"/>
        <dbReference type="ChEBI" id="CHEBI:58349"/>
        <dbReference type="EC" id="1.8.1.9"/>
    </reaction>
</comment>
<evidence type="ECO:0000259" key="17">
    <source>
        <dbReference type="Pfam" id="PF00462"/>
    </source>
</evidence>
<dbReference type="GO" id="GO:0005829">
    <property type="term" value="C:cytosol"/>
    <property type="evidence" value="ECO:0007669"/>
    <property type="project" value="TreeGrafter"/>
</dbReference>
<comment type="function">
    <text evidence="15">Thioredoxin system is a major player in glutathione metabolism, due to the demonstrated absence of a glutathione reductase. Functionally interacts with the Sod/Cat reactive oxidation species (ROS) defense system and thereby has a role in preadult development and life span. Lack of a glutathione reductase suggests antioxidant defense in Drosophila, and probably in related insects, differs fundamentally from that in other organisms.</text>
</comment>
<gene>
    <name evidence="20" type="ORF">DSTB1V02_LOCUS277</name>
</gene>
<feature type="domain" description="FAD/NAD(P)-binding" evidence="19">
    <location>
        <begin position="121"/>
        <end position="458"/>
    </location>
</feature>
<dbReference type="AlphaFoldDB" id="A0A7R8ZX78"/>
<dbReference type="InterPro" id="IPR012999">
    <property type="entry name" value="Pyr_OxRdtase_I_AS"/>
</dbReference>
<dbReference type="CDD" id="cd03419">
    <property type="entry name" value="GRX_GRXh_1_2_like"/>
    <property type="match status" value="1"/>
</dbReference>
<evidence type="ECO:0000256" key="14">
    <source>
        <dbReference type="ARBA" id="ARBA00048132"/>
    </source>
</evidence>
<dbReference type="Gene3D" id="3.30.390.30">
    <property type="match status" value="1"/>
</dbReference>
<evidence type="ECO:0000256" key="16">
    <source>
        <dbReference type="RuleBase" id="RU003691"/>
    </source>
</evidence>
<dbReference type="InterPro" id="IPR004099">
    <property type="entry name" value="Pyr_nucl-diS_OxRdtase_dimer"/>
</dbReference>
<dbReference type="Pfam" id="PF00462">
    <property type="entry name" value="Glutaredoxin"/>
    <property type="match status" value="1"/>
</dbReference>
<evidence type="ECO:0000313" key="20">
    <source>
        <dbReference type="EMBL" id="CAD7240248.1"/>
    </source>
</evidence>
<keyword evidence="5" id="KW-0813">Transport</keyword>
<evidence type="ECO:0000256" key="5">
    <source>
        <dbReference type="ARBA" id="ARBA00022448"/>
    </source>
</evidence>
<dbReference type="GO" id="GO:0006749">
    <property type="term" value="P:glutathione metabolic process"/>
    <property type="evidence" value="ECO:0007669"/>
    <property type="project" value="TreeGrafter"/>
</dbReference>
<dbReference type="FunFam" id="3.30.390.30:FF:000004">
    <property type="entry name" value="Thioredoxin reductase 1, cytoplasmic"/>
    <property type="match status" value="1"/>
</dbReference>
<protein>
    <recommendedName>
        <fullName evidence="4">thioredoxin-disulfide reductase (NADPH)</fullName>
        <ecNumber evidence="4">1.8.1.9</ecNumber>
    </recommendedName>
</protein>
<keyword evidence="9" id="KW-0712">Selenocysteine</keyword>
<dbReference type="PRINTS" id="PR00368">
    <property type="entry name" value="FADPNR"/>
</dbReference>
<dbReference type="GO" id="GO:0050660">
    <property type="term" value="F:flavin adenine dinucleotide binding"/>
    <property type="evidence" value="ECO:0007669"/>
    <property type="project" value="InterPro"/>
</dbReference>
<dbReference type="InterPro" id="IPR002109">
    <property type="entry name" value="Glutaredoxin"/>
</dbReference>
<keyword evidence="8" id="KW-0521">NADP</keyword>
<dbReference type="NCBIfam" id="TIGR01438">
    <property type="entry name" value="TGR"/>
    <property type="match status" value="1"/>
</dbReference>
<evidence type="ECO:0000313" key="21">
    <source>
        <dbReference type="Proteomes" id="UP000677054"/>
    </source>
</evidence>
<evidence type="ECO:0000256" key="2">
    <source>
        <dbReference type="ARBA" id="ARBA00002549"/>
    </source>
</evidence>
<dbReference type="Gene3D" id="3.40.30.10">
    <property type="entry name" value="Glutaredoxin"/>
    <property type="match status" value="1"/>
</dbReference>
<keyword evidence="13 16" id="KW-0676">Redox-active center</keyword>
<dbReference type="PANTHER" id="PTHR42737:SF8">
    <property type="entry name" value="THIOREDOXIN-DISULFIDE REDUCTASE"/>
    <property type="match status" value="1"/>
</dbReference>
<evidence type="ECO:0000256" key="7">
    <source>
        <dbReference type="ARBA" id="ARBA00022827"/>
    </source>
</evidence>
<dbReference type="NCBIfam" id="TIGR02180">
    <property type="entry name" value="GRX_euk"/>
    <property type="match status" value="1"/>
</dbReference>
<dbReference type="GO" id="GO:0004791">
    <property type="term" value="F:thioredoxin-disulfide reductase (NADPH) activity"/>
    <property type="evidence" value="ECO:0007669"/>
    <property type="project" value="UniProtKB-EC"/>
</dbReference>
<dbReference type="SUPFAM" id="SSF51905">
    <property type="entry name" value="FAD/NAD(P)-binding domain"/>
    <property type="match status" value="1"/>
</dbReference>
<keyword evidence="7 16" id="KW-0274">FAD</keyword>
<keyword evidence="10" id="KW-0249">Electron transport</keyword>
<dbReference type="PROSITE" id="PS00076">
    <property type="entry name" value="PYRIDINE_REDOX_1"/>
    <property type="match status" value="1"/>
</dbReference>
<dbReference type="Pfam" id="PF02852">
    <property type="entry name" value="Pyr_redox_dim"/>
    <property type="match status" value="1"/>
</dbReference>
<dbReference type="InterPro" id="IPR016156">
    <property type="entry name" value="FAD/NAD-linked_Rdtase_dimer_sf"/>
</dbReference>
<evidence type="ECO:0000256" key="11">
    <source>
        <dbReference type="ARBA" id="ARBA00023002"/>
    </source>
</evidence>
<evidence type="ECO:0000259" key="18">
    <source>
        <dbReference type="Pfam" id="PF02852"/>
    </source>
</evidence>
<evidence type="ECO:0000256" key="3">
    <source>
        <dbReference type="ARBA" id="ARBA00007532"/>
    </source>
</evidence>
<evidence type="ECO:0000256" key="12">
    <source>
        <dbReference type="ARBA" id="ARBA00023157"/>
    </source>
</evidence>
<dbReference type="SUPFAM" id="SSF55424">
    <property type="entry name" value="FAD/NAD-linked reductases, dimerisation (C-terminal) domain"/>
    <property type="match status" value="1"/>
</dbReference>
<dbReference type="GO" id="GO:0034599">
    <property type="term" value="P:cellular response to oxidative stress"/>
    <property type="evidence" value="ECO:0007669"/>
    <property type="project" value="TreeGrafter"/>
</dbReference>
<dbReference type="PROSITE" id="PS00195">
    <property type="entry name" value="GLUTAREDOXIN_1"/>
    <property type="match status" value="1"/>
</dbReference>
<dbReference type="InterPro" id="IPR036188">
    <property type="entry name" value="FAD/NAD-bd_sf"/>
</dbReference>
<reference evidence="20" key="1">
    <citation type="submission" date="2020-11" db="EMBL/GenBank/DDBJ databases">
        <authorList>
            <person name="Tran Van P."/>
        </authorList>
    </citation>
    <scope>NUCLEOTIDE SEQUENCE</scope>
</reference>
<dbReference type="InterPro" id="IPR006338">
    <property type="entry name" value="Thioredoxin/glutathione_Rdtase"/>
</dbReference>
<evidence type="ECO:0000256" key="15">
    <source>
        <dbReference type="ARBA" id="ARBA00054062"/>
    </source>
</evidence>
<proteinExistence type="inferred from homology"/>
<feature type="domain" description="Pyridine nucleotide-disulphide oxidoreductase dimerisation" evidence="18">
    <location>
        <begin position="478"/>
        <end position="589"/>
    </location>
</feature>
<evidence type="ECO:0000259" key="19">
    <source>
        <dbReference type="Pfam" id="PF07992"/>
    </source>
</evidence>
<keyword evidence="6 16" id="KW-0285">Flavoprotein</keyword>
<dbReference type="PROSITE" id="PS51354">
    <property type="entry name" value="GLUTAREDOXIN_2"/>
    <property type="match status" value="1"/>
</dbReference>
<dbReference type="EC" id="1.8.1.9" evidence="4"/>
<dbReference type="GO" id="GO:0005739">
    <property type="term" value="C:mitochondrion"/>
    <property type="evidence" value="ECO:0007669"/>
    <property type="project" value="TreeGrafter"/>
</dbReference>
<dbReference type="OrthoDB" id="5956163at2759"/>
<organism evidence="20">
    <name type="scientific">Darwinula stevensoni</name>
    <dbReference type="NCBI Taxonomy" id="69355"/>
    <lineage>
        <taxon>Eukaryota</taxon>
        <taxon>Metazoa</taxon>
        <taxon>Ecdysozoa</taxon>
        <taxon>Arthropoda</taxon>
        <taxon>Crustacea</taxon>
        <taxon>Oligostraca</taxon>
        <taxon>Ostracoda</taxon>
        <taxon>Podocopa</taxon>
        <taxon>Podocopida</taxon>
        <taxon>Darwinulocopina</taxon>
        <taxon>Darwinuloidea</taxon>
        <taxon>Darwinulidae</taxon>
        <taxon>Darwinula</taxon>
    </lineage>
</organism>
<dbReference type="Gene3D" id="3.50.50.60">
    <property type="entry name" value="FAD/NAD(P)-binding domain"/>
    <property type="match status" value="2"/>
</dbReference>
<comment type="cofactor">
    <cofactor evidence="1">
        <name>FAD</name>
        <dbReference type="ChEBI" id="CHEBI:57692"/>
    </cofactor>
</comment>
<dbReference type="PRINTS" id="PR00411">
    <property type="entry name" value="PNDRDTASEI"/>
</dbReference>
<dbReference type="EMBL" id="CAJPEV010000017">
    <property type="protein sequence ID" value="CAG0878856.1"/>
    <property type="molecule type" value="Genomic_DNA"/>
</dbReference>
<sequence length="605" mass="66654">MAPIEKQDVGLTVQNYIKDNSVVVFSKSFCPFCHEVKSIFQTLGVNFHALELDLIEDGDAIQRHLLQLTGLRTVPNIFIKQKHIGGADKLKELQRAGRLKQIIQGEMAPTEPAKPKTNYDYDLVVIGGGSGGLSASKEAASLGMKVAVFDYVIPTPLGTTWGLGGTCVNVGCIPKKLMHQAALLGQAIKDAKSYGWEVPDNVNHKWEDLVMEVQNYIGSLNWGYRVALRDKNVDYFNAFASFVDPHTVKSLDKKKKEKVVTAEKFIIATGLRPRYPDIPGATEYGITSDDIFSLPYPPGKTLCVGASYVSLECAGFLHGVGFESAVMVRSILLRGFDQQMANLVGGYMEQQGIRFIKQCIPTKIEKIEDGTPPTLRVTGKYVETGEEIIEEFNTVLFAIGRDACTKGIGLEDIDVKINPQNQKVICDKSEQSTQEHIHAIGDILDGKLELTPVAIHAGKLLARRLFAGRKELTDYVNVPTTVFTPLEYGCVGFSEEAAIQKYGEENIEVYHTHFTPLEFTVSHRDDNACYGKLVCVKSEEMRVIGFHVLGPNAGEMTQGFALAVKMGAKKSDFESLIGIHPTNAETFTTLDLTRRLNPQPKKTGC</sequence>
<dbReference type="Pfam" id="PF07992">
    <property type="entry name" value="Pyr_redox_2"/>
    <property type="match status" value="1"/>
</dbReference>
<evidence type="ECO:0000256" key="6">
    <source>
        <dbReference type="ARBA" id="ARBA00022630"/>
    </source>
</evidence>
<feature type="domain" description="Glutaredoxin" evidence="17">
    <location>
        <begin position="22"/>
        <end position="84"/>
    </location>
</feature>
<evidence type="ECO:0000256" key="4">
    <source>
        <dbReference type="ARBA" id="ARBA00012610"/>
    </source>
</evidence>
<keyword evidence="11 16" id="KW-0560">Oxidoreductase</keyword>
<dbReference type="EMBL" id="LR899534">
    <property type="protein sequence ID" value="CAD7240248.1"/>
    <property type="molecule type" value="Genomic_DNA"/>
</dbReference>
<dbReference type="GO" id="GO:0004362">
    <property type="term" value="F:glutathione-disulfide reductase (NADPH) activity"/>
    <property type="evidence" value="ECO:0007669"/>
    <property type="project" value="TreeGrafter"/>
</dbReference>
<evidence type="ECO:0000256" key="13">
    <source>
        <dbReference type="ARBA" id="ARBA00023284"/>
    </source>
</evidence>
<comment type="function">
    <text evidence="2">Has a glutathione-disulfide oxidoreductase activity in the presence of NADPH and glutathione reductase. Reduces low molecular weight disulfides and proteins.</text>
</comment>
<dbReference type="PANTHER" id="PTHR42737">
    <property type="entry name" value="GLUTATHIONE REDUCTASE"/>
    <property type="match status" value="1"/>
</dbReference>
<evidence type="ECO:0000256" key="1">
    <source>
        <dbReference type="ARBA" id="ARBA00001974"/>
    </source>
</evidence>
<dbReference type="FunFam" id="3.50.50.60:FF:000190">
    <property type="entry name" value="Thioredoxin reductase"/>
    <property type="match status" value="1"/>
</dbReference>
<dbReference type="Proteomes" id="UP000677054">
    <property type="component" value="Unassembled WGS sequence"/>
</dbReference>
<accession>A0A7R8ZX78</accession>
<dbReference type="InterPro" id="IPR011899">
    <property type="entry name" value="Glutaredoxin_euk/vir"/>
</dbReference>
<evidence type="ECO:0000256" key="10">
    <source>
        <dbReference type="ARBA" id="ARBA00022982"/>
    </source>
</evidence>